<dbReference type="PANTHER" id="PTHR23197">
    <property type="entry name" value="TARSH-RELATED FIBRONECTIN DOMAIN-CONTAINING"/>
    <property type="match status" value="1"/>
</dbReference>
<keyword evidence="4" id="KW-1185">Reference proteome</keyword>
<dbReference type="GeneID" id="115255079"/>
<evidence type="ECO:0008006" key="5">
    <source>
        <dbReference type="Google" id="ProtNLM"/>
    </source>
</evidence>
<feature type="transmembrane region" description="Helical" evidence="2">
    <location>
        <begin position="117"/>
        <end position="140"/>
    </location>
</feature>
<keyword evidence="2" id="KW-0812">Transmembrane</keyword>
<reference evidence="3" key="2">
    <citation type="submission" date="2025-05" db="UniProtKB">
        <authorList>
            <consortium name="EnsemblMetazoa"/>
        </authorList>
    </citation>
    <scope>IDENTIFICATION</scope>
    <source>
        <strain evidence="3">Foshan</strain>
    </source>
</reference>
<evidence type="ECO:0000313" key="3">
    <source>
        <dbReference type="EnsemblMetazoa" id="AALFPA23_016982.P24797"/>
    </source>
</evidence>
<feature type="region of interest" description="Disordered" evidence="1">
    <location>
        <begin position="996"/>
        <end position="1058"/>
    </location>
</feature>
<feature type="compositionally biased region" description="Basic residues" evidence="1">
    <location>
        <begin position="1007"/>
        <end position="1024"/>
    </location>
</feature>
<name>A0ABM1ZBT4_AEDAL</name>
<evidence type="ECO:0000313" key="4">
    <source>
        <dbReference type="Proteomes" id="UP000069940"/>
    </source>
</evidence>
<feature type="region of interest" description="Disordered" evidence="1">
    <location>
        <begin position="318"/>
        <end position="350"/>
    </location>
</feature>
<proteinExistence type="predicted"/>
<feature type="compositionally biased region" description="Low complexity" evidence="1">
    <location>
        <begin position="453"/>
        <end position="504"/>
    </location>
</feature>
<feature type="region of interest" description="Disordered" evidence="1">
    <location>
        <begin position="582"/>
        <end position="605"/>
    </location>
</feature>
<keyword evidence="2" id="KW-1133">Transmembrane helix</keyword>
<feature type="compositionally biased region" description="Low complexity" evidence="1">
    <location>
        <begin position="1025"/>
        <end position="1054"/>
    </location>
</feature>
<accession>A0ABM1ZBT4</accession>
<feature type="compositionally biased region" description="Basic and acidic residues" evidence="1">
    <location>
        <begin position="398"/>
        <end position="415"/>
    </location>
</feature>
<sequence length="1283" mass="140539">MESIYGTNKNKYMQSLTAGSDFYRCPSTIRPMAADYSSYQNTLGRRSTLMGMAGVVGGGGGGGGGAPYTHMSKYSYPTDVSLSSHYGYTSWGLWRDTRNLSSSMYGKKQKNFRSVSILLMSAAFIVVLAVLCVAALAFYFSAFKADLSDSILVFDCTLRVTRGDIYTTGLRSNSTPVFRQKSAFYERLVDTSLEQSGLTVSRTEIMDFGDGPTIVLTFRVFLDMRKIKITINNVEEHIRQAVLSELANPNSVFKNIRVDPDTIEIKRLLDREVIKTAFLKKEETFPPVLKAPEERYGPAKKSGVIEKTVHKFTAKISTSTVATTSAGDKRSQPRQPQQHQADGESDIDMDNLPVIQGSFEITKTDADITQKRTSATLKPFAVSPAQLKVRNNGGGGGSEKRQNENVKSSHVDGDKVSSTVRPSASGAKLRYETATAKIEKTDKHGSTTKKIKSNSGRSSTSRRTTSTTTTTTMTTPTAEPSTTQVMTTTTEEPTTTTTTTRRTTIKSTTIRSTTPVYEESEELYTDMPINDRNDTLLENFLQAIINDSLPQELAADKRVDENIPKLDVSLFTSAPILDKQPWQPIRPTIPKGIPVHKFNPPKPTKKKSTLAEEILYRTKQSDIESSLYTESPSVQVYYQSFTNPSFGSSTLGIEPLGMMDVRPYPLPVDKISLQPVPDFKQMTPTAISIGENLMNMTLDEKKFEHLGGGVIAKKPENKTTPYRTTTEAMKTSVITVTPVYVERTSQNLIRSTEEYVEYYQVDGLNYTEMDTTTTVMDDFNDTSLDYSLGVESRISPDEEVYTTEVPVTSTMENVEKLTEVPFDFGTSESLVTTTDLPEVETTTTSTTELFLSSTETTTEEPKTTTSSKRSTFVEVETLKYNPTTSVPTASATVPELFPINKWEFVNGSRVTPSNRQSTRKVFNETLQALIVENIQAPTTAASVKIEDLKSKRNTTTNLQNLSAIFDTLASKLGIQTETSSKLPPFSSLSKIKNQYKSATTRLEGATTKKRTRNPTRPKRKKNKNTNRTSTTTSTSTTEIPTTLTTTTPRTTTTTPLPPITTPFVKLAPTVINEDIGDVMPVMLAPASPEYSAEYYPAGQAEVEVIDPNQYEEMLRLLAATPSGAVRYATTTPIPLVTLMPAKSNSGIKNFRPKVKLQHQSAANSPLLLTSSSLAAHNQRQSTAAAVAAASSDEGRKMSESLKLMNANNGRGDNVGWPPSSMLSVPSPVVVSNGGGVGIGGIVGAEAAPLMAESAGQGFDRDQNDNKNNTIVEAVVRASMRFES</sequence>
<evidence type="ECO:0000256" key="2">
    <source>
        <dbReference type="SAM" id="Phobius"/>
    </source>
</evidence>
<evidence type="ECO:0000256" key="1">
    <source>
        <dbReference type="SAM" id="MobiDB-lite"/>
    </source>
</evidence>
<keyword evidence="2" id="KW-0472">Membrane</keyword>
<reference evidence="4" key="1">
    <citation type="journal article" date="2015" name="Proc. Natl. Acad. Sci. U.S.A.">
        <title>Genome sequence of the Asian Tiger mosquito, Aedes albopictus, reveals insights into its biology, genetics, and evolution.</title>
        <authorList>
            <person name="Chen X.G."/>
            <person name="Jiang X."/>
            <person name="Gu J."/>
            <person name="Xu M."/>
            <person name="Wu Y."/>
            <person name="Deng Y."/>
            <person name="Zhang C."/>
            <person name="Bonizzoni M."/>
            <person name="Dermauw W."/>
            <person name="Vontas J."/>
            <person name="Armbruster P."/>
            <person name="Huang X."/>
            <person name="Yang Y."/>
            <person name="Zhang H."/>
            <person name="He W."/>
            <person name="Peng H."/>
            <person name="Liu Y."/>
            <person name="Wu K."/>
            <person name="Chen J."/>
            <person name="Lirakis M."/>
            <person name="Topalis P."/>
            <person name="Van Leeuwen T."/>
            <person name="Hall A.B."/>
            <person name="Jiang X."/>
            <person name="Thorpe C."/>
            <person name="Mueller R.L."/>
            <person name="Sun C."/>
            <person name="Waterhouse R.M."/>
            <person name="Yan G."/>
            <person name="Tu Z.J."/>
            <person name="Fang X."/>
            <person name="James A.A."/>
        </authorList>
    </citation>
    <scope>NUCLEOTIDE SEQUENCE [LARGE SCALE GENOMIC DNA]</scope>
    <source>
        <strain evidence="4">Foshan</strain>
    </source>
</reference>
<feature type="region of interest" description="Disordered" evidence="1">
    <location>
        <begin position="375"/>
        <end position="504"/>
    </location>
</feature>
<organism evidence="3 4">
    <name type="scientific">Aedes albopictus</name>
    <name type="common">Asian tiger mosquito</name>
    <name type="synonym">Stegomyia albopicta</name>
    <dbReference type="NCBI Taxonomy" id="7160"/>
    <lineage>
        <taxon>Eukaryota</taxon>
        <taxon>Metazoa</taxon>
        <taxon>Ecdysozoa</taxon>
        <taxon>Arthropoda</taxon>
        <taxon>Hexapoda</taxon>
        <taxon>Insecta</taxon>
        <taxon>Pterygota</taxon>
        <taxon>Neoptera</taxon>
        <taxon>Endopterygota</taxon>
        <taxon>Diptera</taxon>
        <taxon>Nematocera</taxon>
        <taxon>Culicoidea</taxon>
        <taxon>Culicidae</taxon>
        <taxon>Culicinae</taxon>
        <taxon>Aedini</taxon>
        <taxon>Aedes</taxon>
        <taxon>Stegomyia</taxon>
    </lineage>
</organism>
<dbReference type="RefSeq" id="XP_062706183.1">
    <property type="nucleotide sequence ID" value="XM_062850199.1"/>
</dbReference>
<dbReference type="PANTHER" id="PTHR23197:SF11">
    <property type="entry name" value="RE03558P"/>
    <property type="match status" value="1"/>
</dbReference>
<dbReference type="Proteomes" id="UP000069940">
    <property type="component" value="Unassembled WGS sequence"/>
</dbReference>
<dbReference type="EnsemblMetazoa" id="AALFPA23_016982.R24797">
    <property type="protein sequence ID" value="AALFPA23_016982.P24797"/>
    <property type="gene ID" value="AALFPA23_016982"/>
</dbReference>
<protein>
    <recommendedName>
        <fullName evidence="5">SEA domain-containing protein</fullName>
    </recommendedName>
</protein>